<name>A0A917DMI7_9BACT</name>
<evidence type="ECO:0000313" key="5">
    <source>
        <dbReference type="Proteomes" id="UP000609064"/>
    </source>
</evidence>
<keyword evidence="2" id="KW-0732">Signal</keyword>
<protein>
    <submittedName>
        <fullName evidence="4">Serine hydrolase</fullName>
    </submittedName>
</protein>
<evidence type="ECO:0000256" key="1">
    <source>
        <dbReference type="ARBA" id="ARBA00022801"/>
    </source>
</evidence>
<reference evidence="4" key="2">
    <citation type="submission" date="2020-09" db="EMBL/GenBank/DDBJ databases">
        <authorList>
            <person name="Sun Q."/>
            <person name="Zhou Y."/>
        </authorList>
    </citation>
    <scope>NUCLEOTIDE SEQUENCE</scope>
    <source>
        <strain evidence="4">CGMCC 1.15958</strain>
    </source>
</reference>
<evidence type="ECO:0000256" key="2">
    <source>
        <dbReference type="SAM" id="SignalP"/>
    </source>
</evidence>
<organism evidence="4 5">
    <name type="scientific">Emticicia aquatilis</name>
    <dbReference type="NCBI Taxonomy" id="1537369"/>
    <lineage>
        <taxon>Bacteria</taxon>
        <taxon>Pseudomonadati</taxon>
        <taxon>Bacteroidota</taxon>
        <taxon>Cytophagia</taxon>
        <taxon>Cytophagales</taxon>
        <taxon>Leadbetterellaceae</taxon>
        <taxon>Emticicia</taxon>
    </lineage>
</organism>
<dbReference type="InterPro" id="IPR001466">
    <property type="entry name" value="Beta-lactam-related"/>
</dbReference>
<evidence type="ECO:0000313" key="4">
    <source>
        <dbReference type="EMBL" id="GGD49695.1"/>
    </source>
</evidence>
<accession>A0A917DMI7</accession>
<dbReference type="PANTHER" id="PTHR43283:SF11">
    <property type="entry name" value="BETA-LACTAMASE-RELATED DOMAIN-CONTAINING PROTEIN"/>
    <property type="match status" value="1"/>
</dbReference>
<dbReference type="EMBL" id="BMKK01000002">
    <property type="protein sequence ID" value="GGD49695.1"/>
    <property type="molecule type" value="Genomic_DNA"/>
</dbReference>
<dbReference type="InterPro" id="IPR050789">
    <property type="entry name" value="Diverse_Enzym_Activities"/>
</dbReference>
<feature type="domain" description="Beta-lactamase-related" evidence="3">
    <location>
        <begin position="121"/>
        <end position="388"/>
    </location>
</feature>
<comment type="caution">
    <text evidence="4">The sequence shown here is derived from an EMBL/GenBank/DDBJ whole genome shotgun (WGS) entry which is preliminary data.</text>
</comment>
<dbReference type="Pfam" id="PF00144">
    <property type="entry name" value="Beta-lactamase"/>
    <property type="match status" value="1"/>
</dbReference>
<proteinExistence type="predicted"/>
<dbReference type="PANTHER" id="PTHR43283">
    <property type="entry name" value="BETA-LACTAMASE-RELATED"/>
    <property type="match status" value="1"/>
</dbReference>
<dbReference type="Proteomes" id="UP000609064">
    <property type="component" value="Unassembled WGS sequence"/>
</dbReference>
<dbReference type="InterPro" id="IPR012338">
    <property type="entry name" value="Beta-lactam/transpept-like"/>
</dbReference>
<feature type="signal peptide" evidence="2">
    <location>
        <begin position="1"/>
        <end position="22"/>
    </location>
</feature>
<feature type="chain" id="PRO_5037800871" evidence="2">
    <location>
        <begin position="23"/>
        <end position="410"/>
    </location>
</feature>
<sequence length="410" mass="46191">MTKVLLTSILPLLSTFFTICFAQKTKTEAYFPAANQWISKNPTELGLNPEKIKETIKFAQDNEIKNPRNMEVSHYQSFGKEPFGFAIGPFAERGEPTGLIIHKGYIVAQWGEPSRCDITHSVTKSFLSSVVGLAVDRGLIRSVSDTVASYVPPIEIYGNPVNRSADEFGKPEMLHLFDTPHNKTITWNSLLRQTSDWEGTLWGKPDWADRPDKDATKWLNRPRNKQGSVYEYNDVRVNVLSLAALNVWRKPLPQVLKENLMDKIGASNTWRWTGYRNSWVVLDGQAVQSVSGGGHWGGGMFINAFDMGRFGLLSLNKGKWNGQQILSENWVNQALTPTPAQPTYGYMNWFLNTDQKLLPSASAKSFYHLGNGTNMIYVDPDHDLVMVVRWISTEAMDGVVKKVLEAFPQK</sequence>
<gene>
    <name evidence="4" type="ORF">GCM10011514_12330</name>
</gene>
<evidence type="ECO:0000259" key="3">
    <source>
        <dbReference type="Pfam" id="PF00144"/>
    </source>
</evidence>
<dbReference type="SUPFAM" id="SSF56601">
    <property type="entry name" value="beta-lactamase/transpeptidase-like"/>
    <property type="match status" value="1"/>
</dbReference>
<reference evidence="4" key="1">
    <citation type="journal article" date="2014" name="Int. J. Syst. Evol. Microbiol.">
        <title>Complete genome sequence of Corynebacterium casei LMG S-19264T (=DSM 44701T), isolated from a smear-ripened cheese.</title>
        <authorList>
            <consortium name="US DOE Joint Genome Institute (JGI-PGF)"/>
            <person name="Walter F."/>
            <person name="Albersmeier A."/>
            <person name="Kalinowski J."/>
            <person name="Ruckert C."/>
        </authorList>
    </citation>
    <scope>NUCLEOTIDE SEQUENCE</scope>
    <source>
        <strain evidence="4">CGMCC 1.15958</strain>
    </source>
</reference>
<dbReference type="AlphaFoldDB" id="A0A917DMI7"/>
<dbReference type="RefSeq" id="WP_188765157.1">
    <property type="nucleotide sequence ID" value="NZ_BMKK01000002.1"/>
</dbReference>
<dbReference type="Gene3D" id="3.40.710.10">
    <property type="entry name" value="DD-peptidase/beta-lactamase superfamily"/>
    <property type="match status" value="1"/>
</dbReference>
<keyword evidence="5" id="KW-1185">Reference proteome</keyword>
<dbReference type="GO" id="GO:0016787">
    <property type="term" value="F:hydrolase activity"/>
    <property type="evidence" value="ECO:0007669"/>
    <property type="project" value="UniProtKB-KW"/>
</dbReference>
<keyword evidence="1 4" id="KW-0378">Hydrolase</keyword>